<proteinExistence type="inferred from homology"/>
<dbReference type="AlphaFoldDB" id="A0A6J0U8R6"/>
<organism evidence="7 8">
    <name type="scientific">Pogona vitticeps</name>
    <name type="common">central bearded dragon</name>
    <dbReference type="NCBI Taxonomy" id="103695"/>
    <lineage>
        <taxon>Eukaryota</taxon>
        <taxon>Metazoa</taxon>
        <taxon>Chordata</taxon>
        <taxon>Craniata</taxon>
        <taxon>Vertebrata</taxon>
        <taxon>Euteleostomi</taxon>
        <taxon>Lepidosauria</taxon>
        <taxon>Squamata</taxon>
        <taxon>Bifurcata</taxon>
        <taxon>Unidentata</taxon>
        <taxon>Episquamata</taxon>
        <taxon>Toxicofera</taxon>
        <taxon>Iguania</taxon>
        <taxon>Acrodonta</taxon>
        <taxon>Agamidae</taxon>
        <taxon>Amphibolurinae</taxon>
        <taxon>Pogona</taxon>
    </lineage>
</organism>
<dbReference type="GO" id="GO:0005737">
    <property type="term" value="C:cytoplasm"/>
    <property type="evidence" value="ECO:0007669"/>
    <property type="project" value="TreeGrafter"/>
</dbReference>
<dbReference type="KEGG" id="pvt:110082829"/>
<keyword evidence="6" id="KW-0732">Signal</keyword>
<accession>A0A6J0U8R6</accession>
<dbReference type="GO" id="GO:0006935">
    <property type="term" value="P:chemotaxis"/>
    <property type="evidence" value="ECO:0007669"/>
    <property type="project" value="UniProtKB-KW"/>
</dbReference>
<evidence type="ECO:0000313" key="7">
    <source>
        <dbReference type="Proteomes" id="UP001652642"/>
    </source>
</evidence>
<dbReference type="GO" id="GO:0006954">
    <property type="term" value="P:inflammatory response"/>
    <property type="evidence" value="ECO:0007669"/>
    <property type="project" value="UniProtKB-KW"/>
</dbReference>
<evidence type="ECO:0000256" key="3">
    <source>
        <dbReference type="ARBA" id="ARBA00022525"/>
    </source>
</evidence>
<protein>
    <submittedName>
        <fullName evidence="8">Prostate-associated microseminoprotein</fullName>
    </submittedName>
</protein>
<keyword evidence="3" id="KW-0964">Secreted</keyword>
<dbReference type="Gene3D" id="2.60.40.1900">
    <property type="entry name" value="Beta-microseminoprotein (PSP94) domain"/>
    <property type="match status" value="1"/>
</dbReference>
<feature type="region of interest" description="Disordered" evidence="5">
    <location>
        <begin position="124"/>
        <end position="145"/>
    </location>
</feature>
<evidence type="ECO:0000256" key="1">
    <source>
        <dbReference type="ARBA" id="ARBA00004613"/>
    </source>
</evidence>
<dbReference type="OrthoDB" id="8452296at2759"/>
<dbReference type="CTD" id="692094"/>
<keyword evidence="7" id="KW-1185">Reference proteome</keyword>
<evidence type="ECO:0000313" key="8">
    <source>
        <dbReference type="RefSeq" id="XP_020656383.2"/>
    </source>
</evidence>
<dbReference type="PROSITE" id="PS51257">
    <property type="entry name" value="PROKAR_LIPOPROTEIN"/>
    <property type="match status" value="1"/>
</dbReference>
<keyword evidence="4" id="KW-1015">Disulfide bond</keyword>
<dbReference type="GO" id="GO:0005125">
    <property type="term" value="F:cytokine activity"/>
    <property type="evidence" value="ECO:0007669"/>
    <property type="project" value="UniProtKB-KW"/>
</dbReference>
<dbReference type="PANTHER" id="PTHR10500:SF4">
    <property type="entry name" value="PROSTATE-ASSOCIATED MICROSEMINOPROTEIN"/>
    <property type="match status" value="1"/>
</dbReference>
<evidence type="ECO:0000256" key="4">
    <source>
        <dbReference type="ARBA" id="ARBA00023157"/>
    </source>
</evidence>
<feature type="chain" id="PRO_5045113601" evidence="6">
    <location>
        <begin position="38"/>
        <end position="145"/>
    </location>
</feature>
<gene>
    <name evidence="8" type="primary">MSMP</name>
</gene>
<dbReference type="Proteomes" id="UP001652642">
    <property type="component" value="Chromosome 2"/>
</dbReference>
<name>A0A6J0U8R6_9SAUR</name>
<feature type="signal peptide" evidence="6">
    <location>
        <begin position="1"/>
        <end position="37"/>
    </location>
</feature>
<feature type="compositionally biased region" description="Pro residues" evidence="5">
    <location>
        <begin position="130"/>
        <end position="145"/>
    </location>
</feature>
<reference evidence="8" key="2">
    <citation type="submission" date="2025-08" db="UniProtKB">
        <authorList>
            <consortium name="RefSeq"/>
        </authorList>
    </citation>
    <scope>IDENTIFICATION</scope>
</reference>
<comment type="similarity">
    <text evidence="2">Belongs to the beta-microseminoprotein family.</text>
</comment>
<comment type="subcellular location">
    <subcellularLocation>
        <location evidence="1">Secreted</location>
    </subcellularLocation>
</comment>
<dbReference type="InParanoid" id="A0A6J0U8R6"/>
<evidence type="ECO:0000256" key="5">
    <source>
        <dbReference type="SAM" id="MobiDB-lite"/>
    </source>
</evidence>
<reference evidence="7" key="1">
    <citation type="submission" date="2025-05" db="UniProtKB">
        <authorList>
            <consortium name="RefSeq"/>
        </authorList>
    </citation>
    <scope>NUCLEOTIDE SEQUENCE [LARGE SCALE GENOMIC DNA]</scope>
</reference>
<evidence type="ECO:0000256" key="6">
    <source>
        <dbReference type="SAM" id="SignalP"/>
    </source>
</evidence>
<dbReference type="Pfam" id="PF05825">
    <property type="entry name" value="PSP94"/>
    <property type="match status" value="1"/>
</dbReference>
<dbReference type="PANTHER" id="PTHR10500">
    <property type="entry name" value="BETA-MICROSEMINOPROTEIN"/>
    <property type="match status" value="1"/>
</dbReference>
<dbReference type="GO" id="GO:0005615">
    <property type="term" value="C:extracellular space"/>
    <property type="evidence" value="ECO:0007669"/>
    <property type="project" value="UniProtKB-KW"/>
</dbReference>
<sequence>MAVLRQKAGAPNSWATTGACLLLFSSLLVQLPADTHSLCFFHGQAPCLYKGKRFAPGESWRDANCSKCFCLDPLGVGCCDTMQLPLDFPEWCEVRYDAQACELSLVQKAHPSLPCVNNLQHGWGSGRAPEQPPSHPAPEMPPLGR</sequence>
<dbReference type="InterPro" id="IPR008735">
    <property type="entry name" value="PSP94"/>
</dbReference>
<dbReference type="RefSeq" id="XP_020656383.2">
    <property type="nucleotide sequence ID" value="XM_020800724.2"/>
</dbReference>
<evidence type="ECO:0000256" key="2">
    <source>
        <dbReference type="ARBA" id="ARBA00010352"/>
    </source>
</evidence>
<dbReference type="GeneID" id="110082829"/>